<dbReference type="RefSeq" id="WP_099166099.1">
    <property type="nucleotide sequence ID" value="NZ_CAWQOO010001090.1"/>
</dbReference>
<keyword evidence="4" id="KW-1185">Reference proteome</keyword>
<dbReference type="AlphaFoldDB" id="A0A855IM54"/>
<name>A0A855IM54_9VIBR</name>
<evidence type="ECO:0000313" key="4">
    <source>
        <dbReference type="Proteomes" id="UP000239763"/>
    </source>
</evidence>
<reference evidence="3" key="1">
    <citation type="submission" date="2016-07" db="EMBL/GenBank/DDBJ databases">
        <title>Nontailed viruses are major unrecognized killers of bacteria in the ocean.</title>
        <authorList>
            <person name="Kauffman K."/>
            <person name="Hussain F."/>
            <person name="Yang J."/>
            <person name="Arevalo P."/>
            <person name="Brown J."/>
            <person name="Cutler M."/>
            <person name="Kelly L."/>
            <person name="Polz M.F."/>
        </authorList>
    </citation>
    <scope>NUCLEOTIDE SEQUENCE [LARGE SCALE GENOMIC DNA]</scope>
    <source>
        <strain evidence="3">10N.261.48.A1</strain>
    </source>
</reference>
<reference evidence="2" key="2">
    <citation type="submission" date="2016-07" db="EMBL/GenBank/DDBJ databases">
        <authorList>
            <person name="Kauffman K."/>
            <person name="Arevalo P."/>
            <person name="Polz M.F."/>
        </authorList>
    </citation>
    <scope>NUCLEOTIDE SEQUENCE</scope>
    <source>
        <strain evidence="2">10N.261.48.A1</strain>
        <strain evidence="1">10N.286.55.E1</strain>
    </source>
</reference>
<protein>
    <submittedName>
        <fullName evidence="2">Uncharacterized protein</fullName>
    </submittedName>
</protein>
<dbReference type="EMBL" id="MCZJ01000043">
    <property type="protein sequence ID" value="PMM55623.1"/>
    <property type="molecule type" value="Genomic_DNA"/>
</dbReference>
<organism evidence="2 3">
    <name type="scientific">Vibrio lentus</name>
    <dbReference type="NCBI Taxonomy" id="136468"/>
    <lineage>
        <taxon>Bacteria</taxon>
        <taxon>Pseudomonadati</taxon>
        <taxon>Pseudomonadota</taxon>
        <taxon>Gammaproteobacteria</taxon>
        <taxon>Vibrionales</taxon>
        <taxon>Vibrionaceae</taxon>
        <taxon>Vibrio</taxon>
    </lineage>
</organism>
<evidence type="ECO:0000313" key="1">
    <source>
        <dbReference type="EMBL" id="PME28033.1"/>
    </source>
</evidence>
<accession>A0A855IM54</accession>
<evidence type="ECO:0000313" key="2">
    <source>
        <dbReference type="EMBL" id="PMM55623.1"/>
    </source>
</evidence>
<dbReference type="Proteomes" id="UP000239763">
    <property type="component" value="Unassembled WGS sequence"/>
</dbReference>
<sequence length="120" mass="13872">MAKAFSVQSYIRGELEQDFKTFRDREKLGDAEAVRQLLTLALKIKLNDREDARPSNRELMEEMYRRIRMIQGTGNLTHTQSFDGVAFHENKKDAVEMRNLVSADVDKKVDAYFAGEKKSL</sequence>
<comment type="caution">
    <text evidence="2">The sequence shown here is derived from an EMBL/GenBank/DDBJ whole genome shotgun (WGS) entry which is preliminary data.</text>
</comment>
<dbReference type="Proteomes" id="UP000235554">
    <property type="component" value="Unassembled WGS sequence"/>
</dbReference>
<reference evidence="2 4" key="3">
    <citation type="journal article" date="2018" name="Nature">
        <title>A major lineage of non-tailed dsDNA viruses as unrecognized killers of marine bacteria.</title>
        <authorList>
            <person name="Kauffman K.M."/>
            <person name="Hussain F.A."/>
            <person name="Yang J."/>
            <person name="Arevalo P."/>
            <person name="Brown J.M."/>
            <person name="Chang W.K."/>
            <person name="VanInsberghe D."/>
            <person name="Elsherbini J."/>
            <person name="Sharma R.S."/>
            <person name="Cutler M.B."/>
            <person name="Kelly L."/>
            <person name="Polz M.F."/>
        </authorList>
    </citation>
    <scope>NUCLEOTIDE SEQUENCE</scope>
    <source>
        <strain evidence="2">10N.261.48.A1</strain>
        <strain evidence="1 4">10N.286.55.E1</strain>
    </source>
</reference>
<evidence type="ECO:0000313" key="3">
    <source>
        <dbReference type="Proteomes" id="UP000235554"/>
    </source>
</evidence>
<dbReference type="EMBL" id="MCSB01000019">
    <property type="protein sequence ID" value="PME28033.1"/>
    <property type="molecule type" value="Genomic_DNA"/>
</dbReference>
<proteinExistence type="predicted"/>
<gene>
    <name evidence="2" type="ORF">BCT50_10035</name>
    <name evidence="1" type="ORF">BCV38_23275</name>
</gene>